<dbReference type="InterPro" id="IPR003115">
    <property type="entry name" value="ParB_N"/>
</dbReference>
<evidence type="ECO:0000259" key="3">
    <source>
        <dbReference type="SMART" id="SM00470"/>
    </source>
</evidence>
<dbReference type="InterPro" id="IPR004437">
    <property type="entry name" value="ParB/RepB/Spo0J"/>
</dbReference>
<comment type="caution">
    <text evidence="4">The sequence shown here is derived from an EMBL/GenBank/DDBJ whole genome shotgun (WGS) entry which is preliminary data.</text>
</comment>
<dbReference type="Pfam" id="PF08775">
    <property type="entry name" value="ParB"/>
    <property type="match status" value="1"/>
</dbReference>
<dbReference type="SUPFAM" id="SSF109709">
    <property type="entry name" value="KorB DNA-binding domain-like"/>
    <property type="match status" value="1"/>
</dbReference>
<dbReference type="InterPro" id="IPR014884">
    <property type="entry name" value="ParB_fam_C"/>
</dbReference>
<sequence length="321" mass="35744">MKKVLARGRVLGNSSSEFAKMLEGEGNFRTFTLKSGKTAKFVSTVVFSGDIEAKTFVDSAVNGRDQTMLTPESVSDISRTIKLQQFFPAIGREVGGRIEILDGTRRRAACIFSQTKFDVLVTKDELSIADARQLAIDIQTAREHSLRELGKRFEMMYDKGMSKDEIARAENISPAKVTRAFQAAAVPDEMVAVFPVINDISLADYQLLLKVAEDAKNKGMPVAELMKKVRQQIAETEGASTDKAKIIAIIRAESKSLKQAVGKQVETVKLREFADRRQYARKKTDLKKRLVVYEFSRISPALQAEIDEAIKQIMEKMPGGE</sequence>
<dbReference type="NCBIfam" id="TIGR00180">
    <property type="entry name" value="parB_part"/>
    <property type="match status" value="1"/>
</dbReference>
<comment type="similarity">
    <text evidence="1">Belongs to the ParB family.</text>
</comment>
<reference evidence="4 5" key="1">
    <citation type="submission" date="2024-07" db="EMBL/GenBank/DDBJ databases">
        <authorList>
            <person name="Hebao G."/>
        </authorList>
    </citation>
    <scope>NUCLEOTIDE SEQUENCE [LARGE SCALE GENOMIC DNA]</scope>
    <source>
        <strain evidence="4 5">ACCC 02193</strain>
    </source>
</reference>
<dbReference type="Proteomes" id="UP001565243">
    <property type="component" value="Unassembled WGS sequence"/>
</dbReference>
<keyword evidence="2" id="KW-0238">DNA-binding</keyword>
<keyword evidence="5" id="KW-1185">Reference proteome</keyword>
<dbReference type="SMART" id="SM00470">
    <property type="entry name" value="ParB"/>
    <property type="match status" value="1"/>
</dbReference>
<evidence type="ECO:0000313" key="5">
    <source>
        <dbReference type="Proteomes" id="UP001565243"/>
    </source>
</evidence>
<protein>
    <submittedName>
        <fullName evidence="4">ParB family protein</fullName>
    </submittedName>
</protein>
<proteinExistence type="inferred from homology"/>
<dbReference type="CDD" id="cd16394">
    <property type="entry name" value="sopB_N"/>
    <property type="match status" value="1"/>
</dbReference>
<evidence type="ECO:0000313" key="4">
    <source>
        <dbReference type="EMBL" id="MEY8773239.1"/>
    </source>
</evidence>
<dbReference type="PANTHER" id="PTHR38973">
    <property type="entry name" value="PLASMID PARTITIONING CONTROL PROTEIN-RELATED"/>
    <property type="match status" value="1"/>
</dbReference>
<accession>A0ABV4EE80</accession>
<feature type="domain" description="ParB-like N-terminal" evidence="3">
    <location>
        <begin position="51"/>
        <end position="138"/>
    </location>
</feature>
<dbReference type="RefSeq" id="WP_253461366.1">
    <property type="nucleotide sequence ID" value="NZ_JBGFFX010000020.1"/>
</dbReference>
<name>A0ABV4EE80_9GAMM</name>
<gene>
    <name evidence="4" type="ORF">AB6T85_22805</name>
</gene>
<dbReference type="PANTHER" id="PTHR38973:SF1">
    <property type="entry name" value="PLASMID PARTITION PROTEIN B"/>
    <property type="match status" value="1"/>
</dbReference>
<organism evidence="4 5">
    <name type="scientific">Erwinia aeris</name>
    <dbReference type="NCBI Taxonomy" id="3239803"/>
    <lineage>
        <taxon>Bacteria</taxon>
        <taxon>Pseudomonadati</taxon>
        <taxon>Pseudomonadota</taxon>
        <taxon>Gammaproteobacteria</taxon>
        <taxon>Enterobacterales</taxon>
        <taxon>Erwiniaceae</taxon>
        <taxon>Erwinia</taxon>
    </lineage>
</organism>
<evidence type="ECO:0000256" key="2">
    <source>
        <dbReference type="ARBA" id="ARBA00023125"/>
    </source>
</evidence>
<evidence type="ECO:0000256" key="1">
    <source>
        <dbReference type="ARBA" id="ARBA00006295"/>
    </source>
</evidence>
<dbReference type="EMBL" id="JBGFFX010000020">
    <property type="protein sequence ID" value="MEY8773239.1"/>
    <property type="molecule type" value="Genomic_DNA"/>
</dbReference>
<dbReference type="Gene3D" id="1.10.10.2830">
    <property type="match status" value="1"/>
</dbReference>